<organism evidence="2">
    <name type="scientific">marine metagenome</name>
    <dbReference type="NCBI Taxonomy" id="408172"/>
    <lineage>
        <taxon>unclassified sequences</taxon>
        <taxon>metagenomes</taxon>
        <taxon>ecological metagenomes</taxon>
    </lineage>
</organism>
<dbReference type="Gene3D" id="3.30.565.10">
    <property type="entry name" value="Histidine kinase-like ATPase, C-terminal domain"/>
    <property type="match status" value="1"/>
</dbReference>
<dbReference type="InterPro" id="IPR036890">
    <property type="entry name" value="HATPase_C_sf"/>
</dbReference>
<feature type="domain" description="DUF4325" evidence="1">
    <location>
        <begin position="271"/>
        <end position="325"/>
    </location>
</feature>
<proteinExistence type="predicted"/>
<dbReference type="Pfam" id="PF14213">
    <property type="entry name" value="DUF4325"/>
    <property type="match status" value="1"/>
</dbReference>
<dbReference type="AlphaFoldDB" id="A0A382CWK2"/>
<reference evidence="2" key="1">
    <citation type="submission" date="2018-05" db="EMBL/GenBank/DDBJ databases">
        <authorList>
            <person name="Lanie J.A."/>
            <person name="Ng W.-L."/>
            <person name="Kazmierczak K.M."/>
            <person name="Andrzejewski T.M."/>
            <person name="Davidsen T.M."/>
            <person name="Wayne K.J."/>
            <person name="Tettelin H."/>
            <person name="Glass J.I."/>
            <person name="Rusch D."/>
            <person name="Podicherti R."/>
            <person name="Tsui H.-C.T."/>
            <person name="Winkler M.E."/>
        </authorList>
    </citation>
    <scope>NUCLEOTIDE SEQUENCE</scope>
</reference>
<dbReference type="InterPro" id="IPR025474">
    <property type="entry name" value="DUF4325"/>
</dbReference>
<evidence type="ECO:0000313" key="2">
    <source>
        <dbReference type="EMBL" id="SVB29703.1"/>
    </source>
</evidence>
<gene>
    <name evidence="2" type="ORF">METZ01_LOCUS182557</name>
</gene>
<sequence length="337" mass="38311">MKSSDQIKKFILDNLTLHQRDIIHTAVRRFGISRQAILKHMHTLIAEKQVIAHGKTRDRIYELRPQVNFSKTIDIDTDFLPKVIIKNHILPHLSSLSKNVHEICEFSISAILNNIVDHADATNLYYKLYLTHNDVHIIISDNGKGLFGHIQSLLKLKNTQVAAVEVAKGHVTTDPDHHSGDELNTVLHLFDKVSIDASGKSLTFINETQDWLIDHSTQKQGTRIHLQIKSGSRRTCQEIFQKLFSGEHQSVRIPINLLKVPGDEMVNSRDQAQSILRNISDLKTIEFDFNNIDLIGPAFADELVRKTKAINQVADIKWINCNETVDVLMSRAISRFS</sequence>
<protein>
    <recommendedName>
        <fullName evidence="1">DUF4325 domain-containing protein</fullName>
    </recommendedName>
</protein>
<dbReference type="EMBL" id="UINC01036161">
    <property type="protein sequence ID" value="SVB29703.1"/>
    <property type="molecule type" value="Genomic_DNA"/>
</dbReference>
<evidence type="ECO:0000259" key="1">
    <source>
        <dbReference type="Pfam" id="PF14213"/>
    </source>
</evidence>
<accession>A0A382CWK2</accession>
<name>A0A382CWK2_9ZZZZ</name>